<feature type="compositionally biased region" description="Low complexity" evidence="1">
    <location>
        <begin position="152"/>
        <end position="165"/>
    </location>
</feature>
<protein>
    <recommendedName>
        <fullName evidence="4">Arrestin-like N-terminal domain-containing protein</fullName>
    </recommendedName>
</protein>
<feature type="region of interest" description="Disordered" evidence="1">
    <location>
        <begin position="1"/>
        <end position="40"/>
    </location>
</feature>
<gene>
    <name evidence="2" type="ORF">CPB83DRAFT_814250</name>
</gene>
<evidence type="ECO:0000256" key="1">
    <source>
        <dbReference type="SAM" id="MobiDB-lite"/>
    </source>
</evidence>
<sequence>MPPSYHEERERSERQRNFYITNPDTSSSSSNWVTDAPPPPRYSLVFGDPDEQVPSDSPQSQHDFWFSSGVFKSRPWAGLRIFTRPSLTTHRVPRVYGRDAVAGLILLELSSTTTINSIVLSLKGRIVTSFAEQGVYTFLEENLIIWTRQSGSSSQPTSPVSPTSPFVLTQPGGSKIEGKFPPGSHEIPFTIPFPTEINISTGYTGKGRRSDRPELLCYTPQSFLERHLNANIEYELVVKINYGILKQDFKLTTSLRFRLKAPIIYIPEIRPESPFQKRLTCYMYNLPLVSSPDDPDGWQALPSINITGTFGREKAVVLEYTLCYTRGTVIPCFIQLSCPDRQCLAALSTPALQNVRLGRRVTYFKDPNKGIDQHFQIRAFPESRSVAKYPSSSWEFDEAETAIWWEPQQLDNGSSFSSDVRWLEGEIHLADDLPPTSSFVPLTIEYAIEVMPFETSSFRQAASRRPEGSSSYPTKLSLEGHSSQILLSYPVTIATCHHNGPRARAYTKRQKPSMAKKRSKDEGDALLQLAQYGSLSPFHT</sequence>
<accession>A0A9P6EFT9</accession>
<dbReference type="Gene3D" id="2.60.40.640">
    <property type="match status" value="1"/>
</dbReference>
<feature type="compositionally biased region" description="Basic and acidic residues" evidence="1">
    <location>
        <begin position="1"/>
        <end position="16"/>
    </location>
</feature>
<feature type="compositionally biased region" description="Basic residues" evidence="1">
    <location>
        <begin position="500"/>
        <end position="518"/>
    </location>
</feature>
<reference evidence="2" key="1">
    <citation type="submission" date="2020-11" db="EMBL/GenBank/DDBJ databases">
        <authorList>
            <consortium name="DOE Joint Genome Institute"/>
            <person name="Ahrendt S."/>
            <person name="Riley R."/>
            <person name="Andreopoulos W."/>
            <person name="Labutti K."/>
            <person name="Pangilinan J."/>
            <person name="Ruiz-Duenas F.J."/>
            <person name="Barrasa J.M."/>
            <person name="Sanchez-Garcia M."/>
            <person name="Camarero S."/>
            <person name="Miyauchi S."/>
            <person name="Serrano A."/>
            <person name="Linde D."/>
            <person name="Babiker R."/>
            <person name="Drula E."/>
            <person name="Ayuso-Fernandez I."/>
            <person name="Pacheco R."/>
            <person name="Padilla G."/>
            <person name="Ferreira P."/>
            <person name="Barriuso J."/>
            <person name="Kellner H."/>
            <person name="Castanera R."/>
            <person name="Alfaro M."/>
            <person name="Ramirez L."/>
            <person name="Pisabarro A.G."/>
            <person name="Kuo A."/>
            <person name="Tritt A."/>
            <person name="Lipzen A."/>
            <person name="He G."/>
            <person name="Yan M."/>
            <person name="Ng V."/>
            <person name="Cullen D."/>
            <person name="Martin F."/>
            <person name="Rosso M.-N."/>
            <person name="Henrissat B."/>
            <person name="Hibbett D."/>
            <person name="Martinez A.T."/>
            <person name="Grigoriev I.V."/>
        </authorList>
    </citation>
    <scope>NUCLEOTIDE SEQUENCE</scope>
    <source>
        <strain evidence="2">CBS 506.95</strain>
    </source>
</reference>
<dbReference type="EMBL" id="MU157854">
    <property type="protein sequence ID" value="KAF9528292.1"/>
    <property type="molecule type" value="Genomic_DNA"/>
</dbReference>
<feature type="compositionally biased region" description="Polar residues" evidence="1">
    <location>
        <begin position="18"/>
        <end position="33"/>
    </location>
</feature>
<dbReference type="AlphaFoldDB" id="A0A9P6EFT9"/>
<dbReference type="Proteomes" id="UP000807306">
    <property type="component" value="Unassembled WGS sequence"/>
</dbReference>
<feature type="region of interest" description="Disordered" evidence="1">
    <location>
        <begin position="500"/>
        <end position="522"/>
    </location>
</feature>
<evidence type="ECO:0000313" key="3">
    <source>
        <dbReference type="Proteomes" id="UP000807306"/>
    </source>
</evidence>
<feature type="region of interest" description="Disordered" evidence="1">
    <location>
        <begin position="152"/>
        <end position="172"/>
    </location>
</feature>
<proteinExistence type="predicted"/>
<organism evidence="2 3">
    <name type="scientific">Crepidotus variabilis</name>
    <dbReference type="NCBI Taxonomy" id="179855"/>
    <lineage>
        <taxon>Eukaryota</taxon>
        <taxon>Fungi</taxon>
        <taxon>Dikarya</taxon>
        <taxon>Basidiomycota</taxon>
        <taxon>Agaricomycotina</taxon>
        <taxon>Agaricomycetes</taxon>
        <taxon>Agaricomycetidae</taxon>
        <taxon>Agaricales</taxon>
        <taxon>Agaricineae</taxon>
        <taxon>Crepidotaceae</taxon>
        <taxon>Crepidotus</taxon>
    </lineage>
</organism>
<dbReference type="OrthoDB" id="3262423at2759"/>
<evidence type="ECO:0000313" key="2">
    <source>
        <dbReference type="EMBL" id="KAF9528292.1"/>
    </source>
</evidence>
<evidence type="ECO:0008006" key="4">
    <source>
        <dbReference type="Google" id="ProtNLM"/>
    </source>
</evidence>
<dbReference type="InterPro" id="IPR014752">
    <property type="entry name" value="Arrestin-like_C"/>
</dbReference>
<keyword evidence="3" id="KW-1185">Reference proteome</keyword>
<comment type="caution">
    <text evidence="2">The sequence shown here is derived from an EMBL/GenBank/DDBJ whole genome shotgun (WGS) entry which is preliminary data.</text>
</comment>
<name>A0A9P6EFT9_9AGAR</name>